<keyword evidence="1" id="KW-0732">Signal</keyword>
<evidence type="ECO:0000256" key="1">
    <source>
        <dbReference type="SAM" id="SignalP"/>
    </source>
</evidence>
<evidence type="ECO:0000313" key="4">
    <source>
        <dbReference type="Proteomes" id="UP000292884"/>
    </source>
</evidence>
<comment type="caution">
    <text evidence="3">The sequence shown here is derived from an EMBL/GenBank/DDBJ whole genome shotgun (WGS) entry which is preliminary data.</text>
</comment>
<accession>A0A4R0MX03</accession>
<feature type="signal peptide" evidence="1">
    <location>
        <begin position="1"/>
        <end position="22"/>
    </location>
</feature>
<dbReference type="SUPFAM" id="SSF54593">
    <property type="entry name" value="Glyoxalase/Bleomycin resistance protein/Dihydroxybiphenyl dioxygenase"/>
    <property type="match status" value="1"/>
</dbReference>
<sequence>MKPSHFLIAITCCLSFPFSSFAQNNAQAKAASLNHIAFYVADLNIASTFYRDFFDLKEIPNPFNDQKHTWFSLGPNSALHIISGAKTKGNYFIEEHLCFSTPSIEIFIKKLKAQKISYMSFNKVINEVTLRPDGVHQLYLQDPDGHWIEVNDAKL</sequence>
<feature type="chain" id="PRO_5020571701" evidence="1">
    <location>
        <begin position="23"/>
        <end position="155"/>
    </location>
</feature>
<dbReference type="AlphaFoldDB" id="A0A4R0MX03"/>
<dbReference type="InterPro" id="IPR004360">
    <property type="entry name" value="Glyas_Fos-R_dOase_dom"/>
</dbReference>
<dbReference type="PANTHER" id="PTHR47802:SF1">
    <property type="entry name" value="GLYOXALASE FAMILY PROTEIN, EXPRESSED"/>
    <property type="match status" value="1"/>
</dbReference>
<dbReference type="Pfam" id="PF00903">
    <property type="entry name" value="Glyoxalase"/>
    <property type="match status" value="1"/>
</dbReference>
<dbReference type="EMBL" id="SJSK01000002">
    <property type="protein sequence ID" value="TCC91778.1"/>
    <property type="molecule type" value="Genomic_DNA"/>
</dbReference>
<gene>
    <name evidence="3" type="ORF">EZ428_08480</name>
</gene>
<feature type="domain" description="VOC" evidence="2">
    <location>
        <begin position="32"/>
        <end position="153"/>
    </location>
</feature>
<protein>
    <submittedName>
        <fullName evidence="3">VOC family protein</fullName>
    </submittedName>
</protein>
<name>A0A4R0MX03_9SPHI</name>
<evidence type="ECO:0000313" key="3">
    <source>
        <dbReference type="EMBL" id="TCC91778.1"/>
    </source>
</evidence>
<keyword evidence="4" id="KW-1185">Reference proteome</keyword>
<proteinExistence type="predicted"/>
<dbReference type="OrthoDB" id="192739at2"/>
<dbReference type="Proteomes" id="UP000292884">
    <property type="component" value="Unassembled WGS sequence"/>
</dbReference>
<dbReference type="InterPro" id="IPR029068">
    <property type="entry name" value="Glyas_Bleomycin-R_OHBP_Dase"/>
</dbReference>
<dbReference type="PANTHER" id="PTHR47802">
    <property type="entry name" value="GLYOXALASE FAMILY PROTEIN, EXPRESSED"/>
    <property type="match status" value="1"/>
</dbReference>
<organism evidence="3 4">
    <name type="scientific">Pedobacter frigiditerrae</name>
    <dbReference type="NCBI Taxonomy" id="2530452"/>
    <lineage>
        <taxon>Bacteria</taxon>
        <taxon>Pseudomonadati</taxon>
        <taxon>Bacteroidota</taxon>
        <taxon>Sphingobacteriia</taxon>
        <taxon>Sphingobacteriales</taxon>
        <taxon>Sphingobacteriaceae</taxon>
        <taxon>Pedobacter</taxon>
    </lineage>
</organism>
<dbReference type="PROSITE" id="PS51819">
    <property type="entry name" value="VOC"/>
    <property type="match status" value="1"/>
</dbReference>
<evidence type="ECO:0000259" key="2">
    <source>
        <dbReference type="PROSITE" id="PS51819"/>
    </source>
</evidence>
<reference evidence="3 4" key="1">
    <citation type="submission" date="2019-02" db="EMBL/GenBank/DDBJ databases">
        <title>Pedobacter sp. RP-1-13 sp. nov., isolated from Arctic soil.</title>
        <authorList>
            <person name="Dahal R.H."/>
        </authorList>
    </citation>
    <scope>NUCLEOTIDE SEQUENCE [LARGE SCALE GENOMIC DNA]</scope>
    <source>
        <strain evidence="3 4">RP-1-13</strain>
    </source>
</reference>
<dbReference type="RefSeq" id="WP_131552717.1">
    <property type="nucleotide sequence ID" value="NZ_SJSK01000002.1"/>
</dbReference>
<dbReference type="InterPro" id="IPR037523">
    <property type="entry name" value="VOC_core"/>
</dbReference>
<dbReference type="Gene3D" id="3.10.180.10">
    <property type="entry name" value="2,3-Dihydroxybiphenyl 1,2-Dioxygenase, domain 1"/>
    <property type="match status" value="1"/>
</dbReference>